<evidence type="ECO:0000256" key="2">
    <source>
        <dbReference type="SAM" id="SignalP"/>
    </source>
</evidence>
<sequence>MNIVATLLLFLAFLHQACDIDGLLLGTLLSLALLPYTIIFNMAGVAGVKLAIAVKLLGLFAWWRAGISEATMTGAVSLPGMGDLPLHMIPGILGEVVRSMLQDDNVGAGFFQRTARNEDSSFTGRQDNGPFSYSELERLRRTQQLIAKLRRNAFRSRAANMTEFAPALDLIHEMDVDDCMLKLSCEVGAEPARYGTYGKRVALFVRELDSLGGNGSSFQRYQAAFDVGRRTQLSLCGRIYPNCQYDLVMLTMMVEKANFS</sequence>
<reference evidence="4" key="2">
    <citation type="submission" date="2020-05" db="UniProtKB">
        <authorList>
            <consortium name="EnsemblMetazoa"/>
        </authorList>
    </citation>
    <scope>IDENTIFICATION</scope>
    <source>
        <strain evidence="4">wikel</strain>
    </source>
</reference>
<feature type="chain" id="PRO_5015087407" evidence="2">
    <location>
        <begin position="20"/>
        <end position="260"/>
    </location>
</feature>
<evidence type="ECO:0000313" key="3">
    <source>
        <dbReference type="EMBL" id="EEC03885.1"/>
    </source>
</evidence>
<dbReference type="EMBL" id="ABJB010132037">
    <property type="status" value="NOT_ANNOTATED_CDS"/>
    <property type="molecule type" value="Genomic_DNA"/>
</dbReference>
<dbReference type="Proteomes" id="UP000001555">
    <property type="component" value="Unassembled WGS sequence"/>
</dbReference>
<dbReference type="HOGENOM" id="CLU_967348_0_0_1"/>
<evidence type="ECO:0000313" key="5">
    <source>
        <dbReference type="Proteomes" id="UP000001555"/>
    </source>
</evidence>
<keyword evidence="1" id="KW-1133">Transmembrane helix</keyword>
<dbReference type="VEuPathDB" id="VectorBase:ISCI016802"/>
<proteinExistence type="predicted"/>
<feature type="signal peptide" evidence="2">
    <location>
        <begin position="1"/>
        <end position="19"/>
    </location>
</feature>
<keyword evidence="2" id="KW-0732">Signal</keyword>
<evidence type="ECO:0000313" key="4">
    <source>
        <dbReference type="EnsemblMetazoa" id="ISCW016802-PA"/>
    </source>
</evidence>
<dbReference type="InParanoid" id="B7PBB3"/>
<keyword evidence="5" id="KW-1185">Reference proteome</keyword>
<organism>
    <name type="scientific">Ixodes scapularis</name>
    <name type="common">Black-legged tick</name>
    <name type="synonym">Deer tick</name>
    <dbReference type="NCBI Taxonomy" id="6945"/>
    <lineage>
        <taxon>Eukaryota</taxon>
        <taxon>Metazoa</taxon>
        <taxon>Ecdysozoa</taxon>
        <taxon>Arthropoda</taxon>
        <taxon>Chelicerata</taxon>
        <taxon>Arachnida</taxon>
        <taxon>Acari</taxon>
        <taxon>Parasitiformes</taxon>
        <taxon>Ixodida</taxon>
        <taxon>Ixodoidea</taxon>
        <taxon>Ixodidae</taxon>
        <taxon>Ixodinae</taxon>
        <taxon>Ixodes</taxon>
    </lineage>
</organism>
<name>B7PBB3_IXOSC</name>
<keyword evidence="1" id="KW-0812">Transmembrane</keyword>
<dbReference type="VEuPathDB" id="VectorBase:ISCP_014299"/>
<dbReference type="EMBL" id="DS675308">
    <property type="protein sequence ID" value="EEC03885.1"/>
    <property type="molecule type" value="Genomic_DNA"/>
</dbReference>
<dbReference type="AlphaFoldDB" id="B7PBB3"/>
<dbReference type="OrthoDB" id="6487513at2759"/>
<gene>
    <name evidence="3" type="ORF">IscW_ISCW016802</name>
</gene>
<dbReference type="EnsemblMetazoa" id="ISCW016802-RA">
    <property type="protein sequence ID" value="ISCW016802-PA"/>
    <property type="gene ID" value="ISCW016802"/>
</dbReference>
<evidence type="ECO:0000256" key="1">
    <source>
        <dbReference type="SAM" id="Phobius"/>
    </source>
</evidence>
<keyword evidence="1" id="KW-0472">Membrane</keyword>
<feature type="transmembrane region" description="Helical" evidence="1">
    <location>
        <begin position="33"/>
        <end position="63"/>
    </location>
</feature>
<protein>
    <submittedName>
        <fullName evidence="3 4">Uncharacterized protein</fullName>
    </submittedName>
</protein>
<dbReference type="VEuPathDB" id="VectorBase:ISCW016802"/>
<reference evidence="3 5" key="1">
    <citation type="submission" date="2008-03" db="EMBL/GenBank/DDBJ databases">
        <title>Annotation of Ixodes scapularis.</title>
        <authorList>
            <consortium name="Ixodes scapularis Genome Project Consortium"/>
            <person name="Caler E."/>
            <person name="Hannick L.I."/>
            <person name="Bidwell S."/>
            <person name="Joardar V."/>
            <person name="Thiagarajan M."/>
            <person name="Amedeo P."/>
            <person name="Galinsky K.J."/>
            <person name="Schobel S."/>
            <person name="Inman J."/>
            <person name="Hostetler J."/>
            <person name="Miller J."/>
            <person name="Hammond M."/>
            <person name="Megy K."/>
            <person name="Lawson D."/>
            <person name="Kodira C."/>
            <person name="Sutton G."/>
            <person name="Meyer J."/>
            <person name="Hill C.A."/>
            <person name="Birren B."/>
            <person name="Nene V."/>
            <person name="Collins F."/>
            <person name="Alarcon-Chaidez F."/>
            <person name="Wikel S."/>
            <person name="Strausberg R."/>
        </authorList>
    </citation>
    <scope>NUCLEOTIDE SEQUENCE [LARGE SCALE GENOMIC DNA]</scope>
    <source>
        <strain evidence="5">Wikel</strain>
        <strain evidence="3">Wikel colony</strain>
    </source>
</reference>
<dbReference type="PaxDb" id="6945-B7PBB3"/>
<accession>B7PBB3</accession>